<feature type="signal peptide" evidence="2">
    <location>
        <begin position="1"/>
        <end position="24"/>
    </location>
</feature>
<dbReference type="InterPro" id="IPR019111">
    <property type="entry name" value="PRESA_N"/>
</dbReference>
<name>A0ABY0KWC3_9APIC</name>
<proteinExistence type="predicted"/>
<evidence type="ECO:0000313" key="5">
    <source>
        <dbReference type="Proteomes" id="UP000831156"/>
    </source>
</evidence>
<dbReference type="Gene3D" id="6.10.280.180">
    <property type="entry name" value="Plasmodium RESA, N-terminal helical domain"/>
    <property type="match status" value="1"/>
</dbReference>
<dbReference type="Pfam" id="PF09687">
    <property type="entry name" value="PRESAN"/>
    <property type="match status" value="1"/>
</dbReference>
<keyword evidence="5" id="KW-1185">Reference proteome</keyword>
<dbReference type="EMBL" id="FMKD01000048">
    <property type="protein sequence ID" value="SCQ12810.1"/>
    <property type="molecule type" value="Genomic_DNA"/>
</dbReference>
<evidence type="ECO:0000256" key="2">
    <source>
        <dbReference type="SAM" id="SignalP"/>
    </source>
</evidence>
<feature type="compositionally biased region" description="Basic residues" evidence="1">
    <location>
        <begin position="290"/>
        <end position="302"/>
    </location>
</feature>
<evidence type="ECO:0000259" key="3">
    <source>
        <dbReference type="Pfam" id="PF09687"/>
    </source>
</evidence>
<dbReference type="InterPro" id="IPR044885">
    <property type="entry name" value="PRESA_N_sf"/>
</dbReference>
<feature type="chain" id="PRO_5046878407" description="Plasmodium RESA N-terminal domain-containing protein" evidence="2">
    <location>
        <begin position="25"/>
        <end position="302"/>
    </location>
</feature>
<feature type="domain" description="Plasmodium RESA N-terminal" evidence="3">
    <location>
        <begin position="96"/>
        <end position="214"/>
    </location>
</feature>
<evidence type="ECO:0000256" key="1">
    <source>
        <dbReference type="SAM" id="MobiDB-lite"/>
    </source>
</evidence>
<protein>
    <recommendedName>
        <fullName evidence="3">Plasmodium RESA N-terminal domain-containing protein</fullName>
    </recommendedName>
</protein>
<accession>A0ABY0KWC3</accession>
<feature type="region of interest" description="Disordered" evidence="1">
    <location>
        <begin position="269"/>
        <end position="302"/>
    </location>
</feature>
<keyword evidence="2" id="KW-0732">Signal</keyword>
<gene>
    <name evidence="4" type="ORF">PGABG01_0019900</name>
</gene>
<sequence length="302" mass="35785">MMSTLVVSTITLMYFLLLLKTCTIQYSTKPKEELIHRNSRTLASAMHHSLRGDYVTQRCPCAQSEKQRKQKVQNLIENENNAEDYFNNLKFDLQYTEELNTQITTLDPKNSVEELKNIFYDLNENRRKKFHYLIEALENVTIILAYQNEIPEKKRMAAWCKIKCDLQCDLMKENPNIDSNFEAFITKIQSIDEFISYLKECIHSWNKFTNEKKTQYFPKVYETFQSDQISKEDKLNKLNNKTECNPKQSMKTEFTAKEYKKTECTPKECTKTECNSNKNDKKVNSTQKNNKNKTKQKRCNKK</sequence>
<dbReference type="Proteomes" id="UP000831156">
    <property type="component" value="Unassembled WGS sequence"/>
</dbReference>
<reference evidence="4" key="1">
    <citation type="submission" date="2016-09" db="EMBL/GenBank/DDBJ databases">
        <authorList>
            <consortium name="Pathogen Informatics"/>
            <person name="Sun Q."/>
            <person name="Inoue M."/>
        </authorList>
    </citation>
    <scope>NUCLEOTIDE SEQUENCE</scope>
</reference>
<evidence type="ECO:0000313" key="4">
    <source>
        <dbReference type="EMBL" id="SCQ12810.1"/>
    </source>
</evidence>
<organism evidence="4 5">
    <name type="scientific">Plasmodium gaboni</name>
    <dbReference type="NCBI Taxonomy" id="647221"/>
    <lineage>
        <taxon>Eukaryota</taxon>
        <taxon>Sar</taxon>
        <taxon>Alveolata</taxon>
        <taxon>Apicomplexa</taxon>
        <taxon>Aconoidasida</taxon>
        <taxon>Haemosporida</taxon>
        <taxon>Plasmodiidae</taxon>
        <taxon>Plasmodium</taxon>
        <taxon>Plasmodium (Laverania)</taxon>
    </lineage>
</organism>
<comment type="caution">
    <text evidence="4">The sequence shown here is derived from an EMBL/GenBank/DDBJ whole genome shotgun (WGS) entry which is preliminary data.</text>
</comment>